<dbReference type="Proteomes" id="UP000187404">
    <property type="component" value="Unassembled WGS sequence"/>
</dbReference>
<evidence type="ECO:0000313" key="3">
    <source>
        <dbReference type="Proteomes" id="UP000187404"/>
    </source>
</evidence>
<feature type="region of interest" description="Disordered" evidence="1">
    <location>
        <begin position="22"/>
        <end position="41"/>
    </location>
</feature>
<dbReference type="AlphaFoldDB" id="A0A1Q9JH75"/>
<organism evidence="2 3">
    <name type="scientific">Hornefia porci</name>
    <dbReference type="NCBI Taxonomy" id="2652292"/>
    <lineage>
        <taxon>Bacteria</taxon>
        <taxon>Bacillati</taxon>
        <taxon>Bacillota</taxon>
        <taxon>Clostridia</taxon>
        <taxon>Peptostreptococcales</taxon>
        <taxon>Anaerovoracaceae</taxon>
        <taxon>Hornefia</taxon>
    </lineage>
</organism>
<proteinExistence type="predicted"/>
<dbReference type="EMBL" id="MJIE01000001">
    <property type="protein sequence ID" value="OLR55525.1"/>
    <property type="molecule type" value="Genomic_DNA"/>
</dbReference>
<evidence type="ECO:0000313" key="2">
    <source>
        <dbReference type="EMBL" id="OLR55525.1"/>
    </source>
</evidence>
<reference evidence="2 3" key="1">
    <citation type="journal article" date="2016" name="Appl. Environ. Microbiol.">
        <title>Function and Phylogeny of Bacterial Butyryl Coenzyme A:Acetate Transferases and Their Diversity in the Proximal Colon of Swine.</title>
        <authorList>
            <person name="Trachsel J."/>
            <person name="Bayles D.O."/>
            <person name="Looft T."/>
            <person name="Levine U.Y."/>
            <person name="Allen H.K."/>
        </authorList>
    </citation>
    <scope>NUCLEOTIDE SEQUENCE [LARGE SCALE GENOMIC DNA]</scope>
    <source>
        <strain evidence="2 3">68-3-10</strain>
    </source>
</reference>
<sequence length="103" mass="11844">MRKPPLERAADGEMAQARAVWNGLPRANRTGNSVGATEKQLREQRQHMIVCAERARKRQAGWHRKRGLRLLSQHFQVGTGVFFVRSADRHCRPPAEYKEETLP</sequence>
<comment type="caution">
    <text evidence="2">The sequence shown here is derived from an EMBL/GenBank/DDBJ whole genome shotgun (WGS) entry which is preliminary data.</text>
</comment>
<protein>
    <submittedName>
        <fullName evidence="2">Uncharacterized protein</fullName>
    </submittedName>
</protein>
<gene>
    <name evidence="2" type="ORF">BHK98_05250</name>
</gene>
<keyword evidence="3" id="KW-1185">Reference proteome</keyword>
<evidence type="ECO:0000256" key="1">
    <source>
        <dbReference type="SAM" id="MobiDB-lite"/>
    </source>
</evidence>
<dbReference type="STRING" id="1261640.BHK98_05250"/>
<name>A0A1Q9JH75_9FIRM</name>
<accession>A0A1Q9JH75</accession>